<evidence type="ECO:0000313" key="4">
    <source>
        <dbReference type="Proteomes" id="UP000054279"/>
    </source>
</evidence>
<accession>A0A0C9U4N1</accession>
<evidence type="ECO:0000313" key="3">
    <source>
        <dbReference type="EMBL" id="KIJ29234.1"/>
    </source>
</evidence>
<evidence type="ECO:0000256" key="1">
    <source>
        <dbReference type="SAM" id="MobiDB-lite"/>
    </source>
</evidence>
<keyword evidence="4" id="KW-1185">Reference proteome</keyword>
<feature type="domain" description="Lariat debranching enzyme C-terminal" evidence="2">
    <location>
        <begin position="271"/>
        <end position="414"/>
    </location>
</feature>
<dbReference type="InterPro" id="IPR007708">
    <property type="entry name" value="DBR1_C"/>
</dbReference>
<proteinExistence type="predicted"/>
<dbReference type="Pfam" id="PF05011">
    <property type="entry name" value="DBR1"/>
    <property type="match status" value="1"/>
</dbReference>
<dbReference type="GO" id="GO:0008419">
    <property type="term" value="F:RNA lariat debranching enzyme activity"/>
    <property type="evidence" value="ECO:0007669"/>
    <property type="project" value="TreeGrafter"/>
</dbReference>
<dbReference type="InterPro" id="IPR004843">
    <property type="entry name" value="Calcineurin-like_PHP"/>
</dbReference>
<dbReference type="Proteomes" id="UP000054279">
    <property type="component" value="Unassembled WGS sequence"/>
</dbReference>
<dbReference type="AlphaFoldDB" id="A0A0C9U4N1"/>
<sequence length="487" mass="54378">MAVPQKYRELGGFHKYYTGEEKAPMLTIVIGGNHEASNYMWELYHGGWLAPNIYFLGFSGCVQVNGIRIAGSSGVYNSRHYAFGHNETLPYDNNTIRSIYHTRQYDVLKLSQLSRPDVFLSHDWPNTIEKYGNTEALLRKKPFFRKESETETLGSPPLLYLLKTLQPKWWFSAHLHTRFQALYRHGGSASGNSSNVGARRPPAQGKNPDEIVIDEDDDFDVSEPKHKASSTIPPSVENPDEIKIEDEDEDMDVIKTPSKESISTSSSPQNQPEGATEVRETHFLALDKCLPKREFLEVIEISDPAELPSNSNGSPHLTFDPEWLAITRALHSYLSTSRTQPSLPTPDEAKILVMSELEWVKKNVLNGGLLPINEVQTFWRTAPGPSKGQNHDPPWYTNPQTEALTKLLQITNKINPPPPGVVPEMIQGDVKAEAEVEADADAGIPEKIANETTKVEETSNMQAEAEEAAPELPDSGRWSPSRVVDSP</sequence>
<dbReference type="OrthoDB" id="407609at2759"/>
<dbReference type="PANTHER" id="PTHR12849:SF0">
    <property type="entry name" value="LARIAT DEBRANCHING ENZYME"/>
    <property type="match status" value="1"/>
</dbReference>
<feature type="region of interest" description="Disordered" evidence="1">
    <location>
        <begin position="188"/>
        <end position="277"/>
    </location>
</feature>
<feature type="region of interest" description="Disordered" evidence="1">
    <location>
        <begin position="436"/>
        <end position="487"/>
    </location>
</feature>
<dbReference type="EMBL" id="KN837287">
    <property type="protein sequence ID" value="KIJ29234.1"/>
    <property type="molecule type" value="Genomic_DNA"/>
</dbReference>
<dbReference type="HOGENOM" id="CLU_005893_1_0_1"/>
<dbReference type="PANTHER" id="PTHR12849">
    <property type="entry name" value="RNA LARIAT DEBRANCHING ENZYME"/>
    <property type="match status" value="1"/>
</dbReference>
<dbReference type="GO" id="GO:0000398">
    <property type="term" value="P:mRNA splicing, via spliceosome"/>
    <property type="evidence" value="ECO:0007669"/>
    <property type="project" value="TreeGrafter"/>
</dbReference>
<dbReference type="InterPro" id="IPR029052">
    <property type="entry name" value="Metallo-depent_PP-like"/>
</dbReference>
<organism evidence="3 4">
    <name type="scientific">Sphaerobolus stellatus (strain SS14)</name>
    <dbReference type="NCBI Taxonomy" id="990650"/>
    <lineage>
        <taxon>Eukaryota</taxon>
        <taxon>Fungi</taxon>
        <taxon>Dikarya</taxon>
        <taxon>Basidiomycota</taxon>
        <taxon>Agaricomycotina</taxon>
        <taxon>Agaricomycetes</taxon>
        <taxon>Phallomycetidae</taxon>
        <taxon>Geastrales</taxon>
        <taxon>Sphaerobolaceae</taxon>
        <taxon>Sphaerobolus</taxon>
    </lineage>
</organism>
<dbReference type="SMART" id="SM01124">
    <property type="entry name" value="DBR1"/>
    <property type="match status" value="1"/>
</dbReference>
<dbReference type="Pfam" id="PF00149">
    <property type="entry name" value="Metallophos"/>
    <property type="match status" value="1"/>
</dbReference>
<evidence type="ECO:0000259" key="2">
    <source>
        <dbReference type="SMART" id="SM01124"/>
    </source>
</evidence>
<feature type="compositionally biased region" description="Acidic residues" evidence="1">
    <location>
        <begin position="211"/>
        <end position="221"/>
    </location>
</feature>
<name>A0A0C9U4N1_SPHS4</name>
<protein>
    <recommendedName>
        <fullName evidence="2">Lariat debranching enzyme C-terminal domain-containing protein</fullName>
    </recommendedName>
</protein>
<feature type="compositionally biased region" description="Low complexity" evidence="1">
    <location>
        <begin position="254"/>
        <end position="268"/>
    </location>
</feature>
<reference evidence="3 4" key="1">
    <citation type="submission" date="2014-06" db="EMBL/GenBank/DDBJ databases">
        <title>Evolutionary Origins and Diversification of the Mycorrhizal Mutualists.</title>
        <authorList>
            <consortium name="DOE Joint Genome Institute"/>
            <consortium name="Mycorrhizal Genomics Consortium"/>
            <person name="Kohler A."/>
            <person name="Kuo A."/>
            <person name="Nagy L.G."/>
            <person name="Floudas D."/>
            <person name="Copeland A."/>
            <person name="Barry K.W."/>
            <person name="Cichocki N."/>
            <person name="Veneault-Fourrey C."/>
            <person name="LaButti K."/>
            <person name="Lindquist E.A."/>
            <person name="Lipzen A."/>
            <person name="Lundell T."/>
            <person name="Morin E."/>
            <person name="Murat C."/>
            <person name="Riley R."/>
            <person name="Ohm R."/>
            <person name="Sun H."/>
            <person name="Tunlid A."/>
            <person name="Henrissat B."/>
            <person name="Grigoriev I.V."/>
            <person name="Hibbett D.S."/>
            <person name="Martin F."/>
        </authorList>
    </citation>
    <scope>NUCLEOTIDE SEQUENCE [LARGE SCALE GENOMIC DNA]</scope>
    <source>
        <strain evidence="3 4">SS14</strain>
    </source>
</reference>
<feature type="compositionally biased region" description="Low complexity" evidence="1">
    <location>
        <begin position="188"/>
        <end position="198"/>
    </location>
</feature>
<dbReference type="GO" id="GO:0005634">
    <property type="term" value="C:nucleus"/>
    <property type="evidence" value="ECO:0007669"/>
    <property type="project" value="TreeGrafter"/>
</dbReference>
<gene>
    <name evidence="3" type="ORF">M422DRAFT_235362</name>
</gene>
<dbReference type="SUPFAM" id="SSF56300">
    <property type="entry name" value="Metallo-dependent phosphatases"/>
    <property type="match status" value="1"/>
</dbReference>